<name>A0ABS6AME7_9RHOB</name>
<sequence length="258" mass="27418">MRRIVLLALFLPLTATAEPLSPGLQSARLLPGWTDAEGNRVAALELRLEPGWKTYWRQPGDSGLPPSFDWSGSQNLADVTFHWPAPEAIRSGDALTLGYHDTLLLPFTARPRDPAQALVLDAAVDFGLCENICVPARVSLQAPAPAASRDPRIEAALADVPARLDARPACRLSEIADGMRLSVDLPQAGAEVAAMEVIGRPEIWVSTSELEARSGGSRATADFVPPAAAPFDLDTGAVRITLIGPDGAVEMQGCDRQG</sequence>
<feature type="domain" description="Thiol:disulfide interchange protein DsbD N-terminal" evidence="2">
    <location>
        <begin position="36"/>
        <end position="141"/>
    </location>
</feature>
<keyword evidence="1" id="KW-0732">Signal</keyword>
<dbReference type="Proteomes" id="UP001166191">
    <property type="component" value="Unassembled WGS sequence"/>
</dbReference>
<accession>A0ABS6AME7</accession>
<evidence type="ECO:0000259" key="2">
    <source>
        <dbReference type="Pfam" id="PF11412"/>
    </source>
</evidence>
<feature type="chain" id="PRO_5047016201" description="Thiol:disulfide interchange protein DsbD N-terminal domain-containing protein" evidence="1">
    <location>
        <begin position="18"/>
        <end position="258"/>
    </location>
</feature>
<evidence type="ECO:0000256" key="1">
    <source>
        <dbReference type="SAM" id="SignalP"/>
    </source>
</evidence>
<keyword evidence="4" id="KW-1185">Reference proteome</keyword>
<comment type="caution">
    <text evidence="3">The sequence shown here is derived from an EMBL/GenBank/DDBJ whole genome shotgun (WGS) entry which is preliminary data.</text>
</comment>
<evidence type="ECO:0000313" key="3">
    <source>
        <dbReference type="EMBL" id="MBU3031042.1"/>
    </source>
</evidence>
<proteinExistence type="predicted"/>
<reference evidence="3" key="1">
    <citation type="submission" date="2021-06" db="EMBL/GenBank/DDBJ databases">
        <title>Paracoccus bacterium XHP0099 sp. nov., isolated from the surface waters of the Yellow Sea.</title>
        <authorList>
            <person name="Xue H."/>
            <person name="Zhang D."/>
        </authorList>
    </citation>
    <scope>NUCLEOTIDE SEQUENCE</scope>
    <source>
        <strain evidence="3">XHP0099</strain>
    </source>
</reference>
<organism evidence="3 4">
    <name type="scientific">Paracoccus marinaquae</name>
    <dbReference type="NCBI Taxonomy" id="2841926"/>
    <lineage>
        <taxon>Bacteria</taxon>
        <taxon>Pseudomonadati</taxon>
        <taxon>Pseudomonadota</taxon>
        <taxon>Alphaproteobacteria</taxon>
        <taxon>Rhodobacterales</taxon>
        <taxon>Paracoccaceae</taxon>
        <taxon>Paracoccus</taxon>
    </lineage>
</organism>
<gene>
    <name evidence="3" type="ORF">KNW02_13035</name>
</gene>
<feature type="signal peptide" evidence="1">
    <location>
        <begin position="1"/>
        <end position="17"/>
    </location>
</feature>
<evidence type="ECO:0000313" key="4">
    <source>
        <dbReference type="Proteomes" id="UP001166191"/>
    </source>
</evidence>
<protein>
    <recommendedName>
        <fullName evidence="2">Thiol:disulfide interchange protein DsbD N-terminal domain-containing protein</fullName>
    </recommendedName>
</protein>
<dbReference type="EMBL" id="JAHKNG010000023">
    <property type="protein sequence ID" value="MBU3031042.1"/>
    <property type="molecule type" value="Genomic_DNA"/>
</dbReference>
<dbReference type="InterPro" id="IPR028250">
    <property type="entry name" value="DsbDN"/>
</dbReference>
<dbReference type="RefSeq" id="WP_216033716.1">
    <property type="nucleotide sequence ID" value="NZ_JAHKNG010000023.1"/>
</dbReference>
<dbReference type="Pfam" id="PF11412">
    <property type="entry name" value="DsbD_N"/>
    <property type="match status" value="1"/>
</dbReference>